<protein>
    <submittedName>
        <fullName evidence="2">Uncharacterized protein</fullName>
    </submittedName>
</protein>
<keyword evidence="1" id="KW-1133">Transmembrane helix</keyword>
<keyword evidence="3" id="KW-1185">Reference proteome</keyword>
<accession>A0A345I262</accession>
<proteinExistence type="predicted"/>
<feature type="transmembrane region" description="Helical" evidence="1">
    <location>
        <begin position="21"/>
        <end position="37"/>
    </location>
</feature>
<reference evidence="3" key="1">
    <citation type="submission" date="2018-07" db="EMBL/GenBank/DDBJ databases">
        <authorList>
            <person name="Zhao J."/>
        </authorList>
    </citation>
    <scope>NUCLEOTIDE SEQUENCE [LARGE SCALE GENOMIC DNA]</scope>
    <source>
        <strain evidence="3">GSSD-12</strain>
    </source>
</reference>
<evidence type="ECO:0000256" key="1">
    <source>
        <dbReference type="SAM" id="Phobius"/>
    </source>
</evidence>
<keyword evidence="1" id="KW-0812">Transmembrane</keyword>
<name>A0A345I262_9ACTN</name>
<keyword evidence="1" id="KW-0472">Membrane</keyword>
<gene>
    <name evidence="2" type="ORF">DVK44_31860</name>
</gene>
<feature type="transmembrane region" description="Helical" evidence="1">
    <location>
        <begin position="82"/>
        <end position="101"/>
    </location>
</feature>
<sequence>MSSLIPDVSARTGGTRRVLRAVARLVAAAALAWNAYLHARLADQYDTVSGTISQGDLFRIEAGLASLAALLVLAWRRVPGDLFAWLVAAGGLALLLVYRYVDVGTLGPVPNMYEPVWSTEKRLAAVAQAIAVLATILLLVTPSTRRRGRGAHAARGRRLRLPR</sequence>
<organism evidence="2 3">
    <name type="scientific">Streptomyces paludis</name>
    <dbReference type="NCBI Taxonomy" id="2282738"/>
    <lineage>
        <taxon>Bacteria</taxon>
        <taxon>Bacillati</taxon>
        <taxon>Actinomycetota</taxon>
        <taxon>Actinomycetes</taxon>
        <taxon>Kitasatosporales</taxon>
        <taxon>Streptomycetaceae</taxon>
        <taxon>Streptomyces</taxon>
    </lineage>
</organism>
<feature type="transmembrane region" description="Helical" evidence="1">
    <location>
        <begin position="121"/>
        <end position="140"/>
    </location>
</feature>
<evidence type="ECO:0000313" key="3">
    <source>
        <dbReference type="Proteomes" id="UP000253868"/>
    </source>
</evidence>
<feature type="transmembrane region" description="Helical" evidence="1">
    <location>
        <begin position="57"/>
        <end position="75"/>
    </location>
</feature>
<dbReference type="KEGG" id="spad:DVK44_31860"/>
<dbReference type="Proteomes" id="UP000253868">
    <property type="component" value="Chromosome"/>
</dbReference>
<dbReference type="AlphaFoldDB" id="A0A345I262"/>
<evidence type="ECO:0000313" key="2">
    <source>
        <dbReference type="EMBL" id="AXG83036.1"/>
    </source>
</evidence>
<dbReference type="EMBL" id="CP031194">
    <property type="protein sequence ID" value="AXG83036.1"/>
    <property type="molecule type" value="Genomic_DNA"/>
</dbReference>
<dbReference type="RefSeq" id="WP_114665571.1">
    <property type="nucleotide sequence ID" value="NZ_CP031194.1"/>
</dbReference>